<evidence type="ECO:0000313" key="2">
    <source>
        <dbReference type="EMBL" id="SFK96142.1"/>
    </source>
</evidence>
<dbReference type="RefSeq" id="WP_091517258.1">
    <property type="nucleotide sequence ID" value="NZ_FORP01000056.1"/>
</dbReference>
<protein>
    <submittedName>
        <fullName evidence="2">DUF218 domain-containing protein</fullName>
    </submittedName>
</protein>
<proteinExistence type="predicted"/>
<organism evidence="2 3">
    <name type="scientific">Amycolatopsis sacchari</name>
    <dbReference type="NCBI Taxonomy" id="115433"/>
    <lineage>
        <taxon>Bacteria</taxon>
        <taxon>Bacillati</taxon>
        <taxon>Actinomycetota</taxon>
        <taxon>Actinomycetes</taxon>
        <taxon>Pseudonocardiales</taxon>
        <taxon>Pseudonocardiaceae</taxon>
        <taxon>Amycolatopsis</taxon>
    </lineage>
</organism>
<dbReference type="PANTHER" id="PTHR30336">
    <property type="entry name" value="INNER MEMBRANE PROTEIN, PROBABLE PERMEASE"/>
    <property type="match status" value="1"/>
</dbReference>
<dbReference type="AlphaFoldDB" id="A0A1I4DRA9"/>
<dbReference type="EMBL" id="FORP01000056">
    <property type="protein sequence ID" value="SFK96142.1"/>
    <property type="molecule type" value="Genomic_DNA"/>
</dbReference>
<sequence length="217" mass="24500">MRKDLLDRTWADAEIVWEYHRLRHRPKKCCAAVALGCHDLGVATYAAELYHRGLFPVVVFTGANSRETYATFPRGEGVHYRERALELGVPEEAILVEPCATNTGENITLSREVLRVAEISVESVMLVSMPYMERRAYATTRKVWPDVEPVCASVPLSLQEYVRTRGHGTELIDMMIGDLQRIIEYPGQGFAIAQDVPPKVYAAYQRLVAAGFRSRML</sequence>
<dbReference type="Proteomes" id="UP000199025">
    <property type="component" value="Unassembled WGS sequence"/>
</dbReference>
<reference evidence="2 3" key="1">
    <citation type="submission" date="2016-10" db="EMBL/GenBank/DDBJ databases">
        <authorList>
            <person name="de Groot N.N."/>
        </authorList>
    </citation>
    <scope>NUCLEOTIDE SEQUENCE [LARGE SCALE GENOMIC DNA]</scope>
    <source>
        <strain evidence="2 3">DSM 44468</strain>
    </source>
</reference>
<dbReference type="CDD" id="cd06259">
    <property type="entry name" value="YdcF-like"/>
    <property type="match status" value="1"/>
</dbReference>
<dbReference type="InterPro" id="IPR003848">
    <property type="entry name" value="DUF218"/>
</dbReference>
<dbReference type="GO" id="GO:0005886">
    <property type="term" value="C:plasma membrane"/>
    <property type="evidence" value="ECO:0007669"/>
    <property type="project" value="TreeGrafter"/>
</dbReference>
<dbReference type="Pfam" id="PF02698">
    <property type="entry name" value="DUF218"/>
    <property type="match status" value="1"/>
</dbReference>
<keyword evidence="3" id="KW-1185">Reference proteome</keyword>
<name>A0A1I4DRA9_9PSEU</name>
<dbReference type="PANTHER" id="PTHR30336:SF20">
    <property type="entry name" value="DUF218 DOMAIN-CONTAINING PROTEIN"/>
    <property type="match status" value="1"/>
</dbReference>
<feature type="domain" description="DUF218" evidence="1">
    <location>
        <begin position="33"/>
        <end position="152"/>
    </location>
</feature>
<dbReference type="InterPro" id="IPR014729">
    <property type="entry name" value="Rossmann-like_a/b/a_fold"/>
</dbReference>
<dbReference type="STRING" id="115433.SAMN05421835_1565"/>
<gene>
    <name evidence="2" type="ORF">SAMN05421835_1565</name>
</gene>
<evidence type="ECO:0000313" key="3">
    <source>
        <dbReference type="Proteomes" id="UP000199025"/>
    </source>
</evidence>
<dbReference type="OrthoDB" id="2216870at2"/>
<evidence type="ECO:0000259" key="1">
    <source>
        <dbReference type="Pfam" id="PF02698"/>
    </source>
</evidence>
<accession>A0A1I4DRA9</accession>
<dbReference type="Gene3D" id="3.40.50.620">
    <property type="entry name" value="HUPs"/>
    <property type="match status" value="1"/>
</dbReference>
<dbReference type="InterPro" id="IPR051599">
    <property type="entry name" value="Cell_Envelope_Assoc"/>
</dbReference>